<keyword evidence="3" id="KW-1185">Reference proteome</keyword>
<dbReference type="Proteomes" id="UP000327468">
    <property type="component" value="Chromosome 19"/>
</dbReference>
<name>A0A5N5LC44_PANHP</name>
<evidence type="ECO:0000256" key="1">
    <source>
        <dbReference type="SAM" id="MobiDB-lite"/>
    </source>
</evidence>
<dbReference type="EMBL" id="VFJC01000020">
    <property type="protein sequence ID" value="KAB5540158.1"/>
    <property type="molecule type" value="Genomic_DNA"/>
</dbReference>
<protein>
    <submittedName>
        <fullName evidence="2">Uncharacterized protein</fullName>
    </submittedName>
</protein>
<feature type="compositionally biased region" description="Acidic residues" evidence="1">
    <location>
        <begin position="127"/>
        <end position="137"/>
    </location>
</feature>
<sequence length="137" mass="14778">MDSADVQMCFSTKPPRIPVPAGSQLYGDVQTGTCTASGGGTASSVGHITPVALQKDIKKEEPGDGDYLCGGPSCSMGDITTVDQQKHVKKEEPEDEAYLCGGTSSSMKHVVQQKKRFQRRNLKKEESEDEDYLCTMG</sequence>
<reference evidence="2 3" key="1">
    <citation type="submission" date="2019-06" db="EMBL/GenBank/DDBJ databases">
        <title>A chromosome-scale genome assembly of the striped catfish, Pangasianodon hypophthalmus.</title>
        <authorList>
            <person name="Wen M."/>
            <person name="Zahm M."/>
            <person name="Roques C."/>
            <person name="Cabau C."/>
            <person name="Klopp C."/>
            <person name="Donnadieu C."/>
            <person name="Jouanno E."/>
            <person name="Avarre J.-C."/>
            <person name="Campet M."/>
            <person name="Ha T.T.T."/>
            <person name="Dugue R."/>
            <person name="Lampietro C."/>
            <person name="Louis A."/>
            <person name="Herpin A."/>
            <person name="Echchiki A."/>
            <person name="Berthelot C."/>
            <person name="Parey E."/>
            <person name="Roest-Crollius H."/>
            <person name="Braasch I."/>
            <person name="Postlethwait J."/>
            <person name="Bobe J."/>
            <person name="Montfort J."/>
            <person name="Bouchez O."/>
            <person name="Begum T."/>
            <person name="Schartl M."/>
            <person name="Guiguen Y."/>
        </authorList>
    </citation>
    <scope>NUCLEOTIDE SEQUENCE [LARGE SCALE GENOMIC DNA]</scope>
    <source>
        <strain evidence="2 3">Indonesia</strain>
        <tissue evidence="2">Blood</tissue>
    </source>
</reference>
<evidence type="ECO:0000313" key="3">
    <source>
        <dbReference type="Proteomes" id="UP000327468"/>
    </source>
</evidence>
<evidence type="ECO:0000313" key="2">
    <source>
        <dbReference type="EMBL" id="KAB5540158.1"/>
    </source>
</evidence>
<gene>
    <name evidence="2" type="ORF">PHYPO_G00098590</name>
</gene>
<dbReference type="AlphaFoldDB" id="A0A5N5LC44"/>
<comment type="caution">
    <text evidence="2">The sequence shown here is derived from an EMBL/GenBank/DDBJ whole genome shotgun (WGS) entry which is preliminary data.</text>
</comment>
<feature type="region of interest" description="Disordered" evidence="1">
    <location>
        <begin position="98"/>
        <end position="137"/>
    </location>
</feature>
<proteinExistence type="predicted"/>
<organism evidence="2 3">
    <name type="scientific">Pangasianodon hypophthalmus</name>
    <name type="common">Striped catfish</name>
    <name type="synonym">Helicophagus hypophthalmus</name>
    <dbReference type="NCBI Taxonomy" id="310915"/>
    <lineage>
        <taxon>Eukaryota</taxon>
        <taxon>Metazoa</taxon>
        <taxon>Chordata</taxon>
        <taxon>Craniata</taxon>
        <taxon>Vertebrata</taxon>
        <taxon>Euteleostomi</taxon>
        <taxon>Actinopterygii</taxon>
        <taxon>Neopterygii</taxon>
        <taxon>Teleostei</taxon>
        <taxon>Ostariophysi</taxon>
        <taxon>Siluriformes</taxon>
        <taxon>Pangasiidae</taxon>
        <taxon>Pangasianodon</taxon>
    </lineage>
</organism>
<feature type="compositionally biased region" description="Basic residues" evidence="1">
    <location>
        <begin position="111"/>
        <end position="122"/>
    </location>
</feature>
<accession>A0A5N5LC44</accession>